<feature type="signal peptide" evidence="2">
    <location>
        <begin position="1"/>
        <end position="22"/>
    </location>
</feature>
<comment type="caution">
    <text evidence="4">The sequence shown here is derived from an EMBL/GenBank/DDBJ whole genome shotgun (WGS) entry which is preliminary data.</text>
</comment>
<dbReference type="PANTHER" id="PTHR43037">
    <property type="entry name" value="UNNAMED PRODUCT-RELATED"/>
    <property type="match status" value="1"/>
</dbReference>
<dbReference type="Pfam" id="PF00326">
    <property type="entry name" value="Peptidase_S9"/>
    <property type="match status" value="1"/>
</dbReference>
<evidence type="ECO:0000256" key="1">
    <source>
        <dbReference type="ARBA" id="ARBA00022729"/>
    </source>
</evidence>
<dbReference type="Proteomes" id="UP001199816">
    <property type="component" value="Unassembled WGS sequence"/>
</dbReference>
<feature type="chain" id="PRO_5047095651" evidence="2">
    <location>
        <begin position="23"/>
        <end position="279"/>
    </location>
</feature>
<feature type="domain" description="Peptidase S9 prolyl oligopeptidase catalytic" evidence="3">
    <location>
        <begin position="154"/>
        <end position="208"/>
    </location>
</feature>
<gene>
    <name evidence="4" type="ORF">LQ567_09145</name>
</gene>
<evidence type="ECO:0000313" key="4">
    <source>
        <dbReference type="EMBL" id="MCD2422925.1"/>
    </source>
</evidence>
<accession>A0ABS8PP88</accession>
<sequence length="279" mass="31549">MRRPLKWTIPCLLCLLITTAVPGQQMIFADTPFDSNAAIQARAILNNLPDTAYQKKIYHQGQTSLPYRLLAPPNQVPHKKYPLVITLHNSSRIGNDNEKQLEPLARIWLQKTIRERYPAFVVAPQFALRSSNYLMDTAKGVFTAFASADVGLVLNLVKTLLKEYRGIDRRRLYIVGYSMGASTAQHLLSSDPDLFAAMVSIAGVPDFSNISGIIRKPIWLIHGDADDENPYPGSMVLFNLLKKNRRLLFTTFRQFNHNTIPVPFLSGEALPAWLFKQKR</sequence>
<dbReference type="InterPro" id="IPR001375">
    <property type="entry name" value="Peptidase_S9_cat"/>
</dbReference>
<keyword evidence="1 2" id="KW-0732">Signal</keyword>
<dbReference type="EMBL" id="JAJNEC010000005">
    <property type="protein sequence ID" value="MCD2422925.1"/>
    <property type="molecule type" value="Genomic_DNA"/>
</dbReference>
<dbReference type="SUPFAM" id="SSF53474">
    <property type="entry name" value="alpha/beta-Hydrolases"/>
    <property type="match status" value="1"/>
</dbReference>
<dbReference type="InterPro" id="IPR050955">
    <property type="entry name" value="Plant_Biomass_Hydrol_Est"/>
</dbReference>
<dbReference type="RefSeq" id="WP_231004196.1">
    <property type="nucleotide sequence ID" value="NZ_JAJNEC010000005.1"/>
</dbReference>
<evidence type="ECO:0000256" key="2">
    <source>
        <dbReference type="SAM" id="SignalP"/>
    </source>
</evidence>
<proteinExistence type="predicted"/>
<dbReference type="PANTHER" id="PTHR43037:SF1">
    <property type="entry name" value="BLL1128 PROTEIN"/>
    <property type="match status" value="1"/>
</dbReference>
<keyword evidence="5" id="KW-1185">Reference proteome</keyword>
<dbReference type="Gene3D" id="3.40.50.1820">
    <property type="entry name" value="alpha/beta hydrolase"/>
    <property type="match status" value="1"/>
</dbReference>
<reference evidence="4 5" key="1">
    <citation type="submission" date="2021-11" db="EMBL/GenBank/DDBJ databases">
        <title>Genomic of Niabella pedocola.</title>
        <authorList>
            <person name="Wu T."/>
        </authorList>
    </citation>
    <scope>NUCLEOTIDE SEQUENCE [LARGE SCALE GENOMIC DNA]</scope>
    <source>
        <strain evidence="4 5">JCM 31011</strain>
    </source>
</reference>
<dbReference type="InterPro" id="IPR029058">
    <property type="entry name" value="AB_hydrolase_fold"/>
</dbReference>
<evidence type="ECO:0000259" key="3">
    <source>
        <dbReference type="Pfam" id="PF00326"/>
    </source>
</evidence>
<organism evidence="4 5">
    <name type="scientific">Niabella pedocola</name>
    <dbReference type="NCBI Taxonomy" id="1752077"/>
    <lineage>
        <taxon>Bacteria</taxon>
        <taxon>Pseudomonadati</taxon>
        <taxon>Bacteroidota</taxon>
        <taxon>Chitinophagia</taxon>
        <taxon>Chitinophagales</taxon>
        <taxon>Chitinophagaceae</taxon>
        <taxon>Niabella</taxon>
    </lineage>
</organism>
<evidence type="ECO:0000313" key="5">
    <source>
        <dbReference type="Proteomes" id="UP001199816"/>
    </source>
</evidence>
<protein>
    <submittedName>
        <fullName evidence="4">Prolyl oligopeptidase family serine peptidase</fullName>
    </submittedName>
</protein>
<name>A0ABS8PP88_9BACT</name>